<dbReference type="EMBL" id="CP092874">
    <property type="protein sequence ID" value="UYV74968.1"/>
    <property type="molecule type" value="Genomic_DNA"/>
</dbReference>
<keyword evidence="6" id="KW-0378">Hydrolase</keyword>
<keyword evidence="2" id="KW-0808">Transferase</keyword>
<dbReference type="Gene3D" id="3.30.70.270">
    <property type="match status" value="2"/>
</dbReference>
<dbReference type="InterPro" id="IPR043502">
    <property type="entry name" value="DNA/RNA_pol_sf"/>
</dbReference>
<dbReference type="CDD" id="cd09274">
    <property type="entry name" value="RNase_HI_RT_Ty3"/>
    <property type="match status" value="1"/>
</dbReference>
<reference evidence="15 16" key="1">
    <citation type="submission" date="2022-01" db="EMBL/GenBank/DDBJ databases">
        <title>A chromosomal length assembly of Cordylochernes scorpioides.</title>
        <authorList>
            <person name="Zeh D."/>
            <person name="Zeh J."/>
        </authorList>
    </citation>
    <scope>NUCLEOTIDE SEQUENCE [LARGE SCALE GENOMIC DNA]</scope>
    <source>
        <strain evidence="15">IN4F17</strain>
        <tissue evidence="15">Whole Body</tissue>
    </source>
</reference>
<dbReference type="Gene3D" id="3.10.20.370">
    <property type="match status" value="1"/>
</dbReference>
<dbReference type="InterPro" id="IPR041577">
    <property type="entry name" value="RT_RNaseH_2"/>
</dbReference>
<gene>
    <name evidence="15" type="ORF">LAZ67_12001925</name>
</gene>
<feature type="compositionally biased region" description="Basic and acidic residues" evidence="12">
    <location>
        <begin position="667"/>
        <end position="678"/>
    </location>
</feature>
<dbReference type="SUPFAM" id="SSF56672">
    <property type="entry name" value="DNA/RNA polymerases"/>
    <property type="match status" value="1"/>
</dbReference>
<protein>
    <recommendedName>
        <fullName evidence="1">RNA-directed DNA polymerase</fullName>
        <ecNumber evidence="1">2.7.7.49</ecNumber>
    </recommendedName>
</protein>
<dbReference type="PANTHER" id="PTHR37984">
    <property type="entry name" value="PROTEIN CBG26694"/>
    <property type="match status" value="1"/>
</dbReference>
<evidence type="ECO:0000313" key="15">
    <source>
        <dbReference type="EMBL" id="UYV74968.1"/>
    </source>
</evidence>
<feature type="compositionally biased region" description="Basic and acidic residues" evidence="12">
    <location>
        <begin position="791"/>
        <end position="803"/>
    </location>
</feature>
<dbReference type="Pfam" id="PF00665">
    <property type="entry name" value="rve"/>
    <property type="match status" value="1"/>
</dbReference>
<dbReference type="InterPro" id="IPR041588">
    <property type="entry name" value="Integrase_H2C2"/>
</dbReference>
<dbReference type="EC" id="2.7.7.49" evidence="1"/>
<dbReference type="InterPro" id="IPR000477">
    <property type="entry name" value="RT_dom"/>
</dbReference>
<evidence type="ECO:0000256" key="1">
    <source>
        <dbReference type="ARBA" id="ARBA00012493"/>
    </source>
</evidence>
<dbReference type="InterPro" id="IPR036397">
    <property type="entry name" value="RNaseH_sf"/>
</dbReference>
<evidence type="ECO:0000256" key="6">
    <source>
        <dbReference type="ARBA" id="ARBA00022801"/>
    </source>
</evidence>
<keyword evidence="10" id="KW-0511">Multifunctional enzyme</keyword>
<dbReference type="SUPFAM" id="SSF53098">
    <property type="entry name" value="Ribonuclease H-like"/>
    <property type="match status" value="1"/>
</dbReference>
<dbReference type="Gene3D" id="3.30.420.10">
    <property type="entry name" value="Ribonuclease H-like superfamily/Ribonuclease H"/>
    <property type="match status" value="1"/>
</dbReference>
<dbReference type="Pfam" id="PF17921">
    <property type="entry name" value="Integrase_H2C2"/>
    <property type="match status" value="1"/>
</dbReference>
<dbReference type="PROSITE" id="PS50994">
    <property type="entry name" value="INTEGRASE"/>
    <property type="match status" value="1"/>
</dbReference>
<evidence type="ECO:0000256" key="10">
    <source>
        <dbReference type="ARBA" id="ARBA00023268"/>
    </source>
</evidence>
<keyword evidence="7" id="KW-0460">Magnesium</keyword>
<feature type="domain" description="Integrase catalytic" evidence="14">
    <location>
        <begin position="1276"/>
        <end position="1448"/>
    </location>
</feature>
<evidence type="ECO:0000256" key="7">
    <source>
        <dbReference type="ARBA" id="ARBA00022842"/>
    </source>
</evidence>
<dbReference type="Pfam" id="PF00078">
    <property type="entry name" value="RVT_1"/>
    <property type="match status" value="1"/>
</dbReference>
<evidence type="ECO:0000256" key="5">
    <source>
        <dbReference type="ARBA" id="ARBA00022759"/>
    </source>
</evidence>
<keyword evidence="8" id="KW-0229">DNA integration</keyword>
<keyword evidence="9" id="KW-0695">RNA-directed DNA polymerase</keyword>
<feature type="non-terminal residue" evidence="15">
    <location>
        <position position="1"/>
    </location>
</feature>
<keyword evidence="11" id="KW-0175">Coiled coil</keyword>
<feature type="coiled-coil region" evidence="11">
    <location>
        <begin position="211"/>
        <end position="238"/>
    </location>
</feature>
<keyword evidence="4" id="KW-0540">Nuclease</keyword>
<sequence>MEEILKAIQAQNQAMQAQTQALQVQNQETREALQAQTQALQAQNQETREALNQEISSVKEEMKEEISSVKEEMKEEISSVKEEMKDEISSVKKEMKDKISALEERFAAVETGHPRTPVFQQENNNSGRPLVKVPTFDGQSSWTSFKTQFDVVAQANGWNVRDKASFLAAALRGPAVDVLQMIPEQLRLDFNPLIDVQDSRYGEEHYQQLHVVKFKNRLQEKKESLQDLANDIRRLSRLAFRTYPSETQDFMAQQQFIDAIGDPETQKFARLSSATTLQETLVQAMKHEATQQASRGSYHVARQVKLDNPEREKGRCWTCGANDHILWQFNVMPFGLCNAPATFERLMEAILQGLATETCMVYLDDIIVLGKNFEEHLSNIKKVFKRLEAANLKLSPKKCKLFKKEVAYLRHIISAEGVQTDPEKTETVRKWPTPKDLTQLRSFLGLCTYYRRFIPGFSNIARPLHRLTESGRPFVWTPDCQRAMEKLKEMLVAAPILAYPRPGYSFILDTDASNTGIGGVLSQVQEGSEKVITYFSKTLSRPERNYCVTRKELLAIVKSIEHFHHYLYGQEFILRSDHASLQWLLNFKKLEGQLARWIQRLQEYQVKIQHRPGKRHQNADALSRGPCVPQCEHCARAEDKYGIRQVAVQESDEIEEQHWTGQALRKAQHDKEQKESKRQAQLAGRKTKLKLQYRQCGARSRDVWNKKKQPPIAFIAEQREEYDKRSSVTFIVDSGSTCHMVNEEKLLDHQKKRDVDINVAKKEEGKLTNEMTSVIQPRYREDLDSEIEESQDTKMELDTHDKPQNSTNSKYMLRNRENINRPERLKDYEVLNSVSEEIGLLTYNEAVTGVDKENWVKAIQEEKDSLKLDAKQVTTPIVEGALKIDPILENKSEGNFPYREAVGSLLYLANKIRPDVAYAVGYESRSMHEPTNQDIQNVKRTMRYLKQTKTYGLHYSKQDEDMERIAYCDSDFAGDMKTRKSTSGYTILFGKGPISWSSRKQPIVALSTTEAEYIAAAECVKELIYIKALIEELTNETILAKLNIDNQSAMTLMKTGQMNRKTKHIDQQNSADQDKKTGLRFLVDSGADVSLIPAKSEDKKQAELKLYAANGTKIDTYEMKKHHQDNLGIYNIYLNSLQNLNMLMEKSNIVADTLSRIEEVSMIDYNEIALKQINDTELFSLKQQTNHKFQQYPLPSGKVLWGETSTNNIRPYIPKDFRKRIFLQIHGALHPGIRSSVKQMKTKFLWTNIKKDVQEWARTCVACQRNKITRHTKSKIGCFPENRDRFCMVHIDCIGPLPPSNDHIYCLTCIDRFTGWPEVIPLKNIKADTLAQAFYERWISRFGMPSTIITDCAKQFSSTVFQNLAFLCGVKIQHTTPYHPQSNGNIERFHRTIKTAIRAHNSLRWTDTLPTVLLGFRAALREDMDFSAAELVYGVNIKLPGEFFENPRITAPSNTFVDDLRRFFRDLKPKVSSQTSSRAIFIHKDMNTCSHVFLRIDRVKKSLEPPYQGPYRILERHDKYFVLDINGRNASISIDRLKLAYLPSADCNTDTVKSTPFLPNDVGTSRFGRTIRRPVRFMDCV</sequence>
<dbReference type="InterPro" id="IPR012337">
    <property type="entry name" value="RNaseH-like_sf"/>
</dbReference>
<name>A0ABY6L4Y8_9ARAC</name>
<proteinExistence type="predicted"/>
<evidence type="ECO:0000256" key="8">
    <source>
        <dbReference type="ARBA" id="ARBA00022908"/>
    </source>
</evidence>
<dbReference type="CDD" id="cd01647">
    <property type="entry name" value="RT_LTR"/>
    <property type="match status" value="1"/>
</dbReference>
<evidence type="ECO:0000256" key="12">
    <source>
        <dbReference type="SAM" id="MobiDB-lite"/>
    </source>
</evidence>
<keyword evidence="5" id="KW-0255">Endonuclease</keyword>
<keyword evidence="16" id="KW-1185">Reference proteome</keyword>
<evidence type="ECO:0000313" key="16">
    <source>
        <dbReference type="Proteomes" id="UP001235939"/>
    </source>
</evidence>
<feature type="coiled-coil region" evidence="11">
    <location>
        <begin position="5"/>
        <end position="112"/>
    </location>
</feature>
<evidence type="ECO:0000256" key="9">
    <source>
        <dbReference type="ARBA" id="ARBA00022918"/>
    </source>
</evidence>
<organism evidence="15 16">
    <name type="scientific">Cordylochernes scorpioides</name>
    <dbReference type="NCBI Taxonomy" id="51811"/>
    <lineage>
        <taxon>Eukaryota</taxon>
        <taxon>Metazoa</taxon>
        <taxon>Ecdysozoa</taxon>
        <taxon>Arthropoda</taxon>
        <taxon>Chelicerata</taxon>
        <taxon>Arachnida</taxon>
        <taxon>Pseudoscorpiones</taxon>
        <taxon>Cheliferoidea</taxon>
        <taxon>Chernetidae</taxon>
        <taxon>Cordylochernes</taxon>
    </lineage>
</organism>
<dbReference type="CDD" id="cd09272">
    <property type="entry name" value="RNase_HI_RT_Ty1"/>
    <property type="match status" value="1"/>
</dbReference>
<evidence type="ECO:0000256" key="2">
    <source>
        <dbReference type="ARBA" id="ARBA00022679"/>
    </source>
</evidence>
<evidence type="ECO:0000259" key="14">
    <source>
        <dbReference type="PROSITE" id="PS50994"/>
    </source>
</evidence>
<dbReference type="PROSITE" id="PS50175">
    <property type="entry name" value="ASP_PROT_RETROV"/>
    <property type="match status" value="1"/>
</dbReference>
<evidence type="ECO:0000256" key="3">
    <source>
        <dbReference type="ARBA" id="ARBA00022695"/>
    </source>
</evidence>
<dbReference type="InterPro" id="IPR050951">
    <property type="entry name" value="Retrovirus_Pol_polyprotein"/>
</dbReference>
<dbReference type="PROSITE" id="PS00141">
    <property type="entry name" value="ASP_PROTEASE"/>
    <property type="match status" value="1"/>
</dbReference>
<feature type="domain" description="Peptidase A2" evidence="13">
    <location>
        <begin position="1079"/>
        <end position="1093"/>
    </location>
</feature>
<dbReference type="Gene3D" id="1.10.340.70">
    <property type="match status" value="1"/>
</dbReference>
<accession>A0ABY6L4Y8</accession>
<dbReference type="Proteomes" id="UP001235939">
    <property type="component" value="Chromosome 12"/>
</dbReference>
<dbReference type="InterPro" id="IPR001584">
    <property type="entry name" value="Integrase_cat-core"/>
</dbReference>
<evidence type="ECO:0000259" key="13">
    <source>
        <dbReference type="PROSITE" id="PS50175"/>
    </source>
</evidence>
<dbReference type="InterPro" id="IPR043128">
    <property type="entry name" value="Rev_trsase/Diguanyl_cyclase"/>
</dbReference>
<dbReference type="InterPro" id="IPR001995">
    <property type="entry name" value="Peptidase_A2_cat"/>
</dbReference>
<dbReference type="InterPro" id="IPR001969">
    <property type="entry name" value="Aspartic_peptidase_AS"/>
</dbReference>
<feature type="region of interest" description="Disordered" evidence="12">
    <location>
        <begin position="787"/>
        <end position="808"/>
    </location>
</feature>
<dbReference type="PANTHER" id="PTHR37984:SF5">
    <property type="entry name" value="PROTEIN NYNRIN-LIKE"/>
    <property type="match status" value="1"/>
</dbReference>
<evidence type="ECO:0000256" key="11">
    <source>
        <dbReference type="SAM" id="Coils"/>
    </source>
</evidence>
<feature type="region of interest" description="Disordered" evidence="12">
    <location>
        <begin position="666"/>
        <end position="685"/>
    </location>
</feature>
<keyword evidence="3" id="KW-0548">Nucleotidyltransferase</keyword>
<dbReference type="Pfam" id="PF17919">
    <property type="entry name" value="RT_RNaseH_2"/>
    <property type="match status" value="1"/>
</dbReference>
<evidence type="ECO:0000256" key="4">
    <source>
        <dbReference type="ARBA" id="ARBA00022722"/>
    </source>
</evidence>